<dbReference type="Proteomes" id="UP000241107">
    <property type="component" value="Unassembled WGS sequence"/>
</dbReference>
<name>A0A2P7YXM8_9ASCO</name>
<evidence type="ECO:0000313" key="1">
    <source>
        <dbReference type="EMBL" id="PSK40725.1"/>
    </source>
</evidence>
<protein>
    <submittedName>
        <fullName evidence="1">Uncharacterized protein</fullName>
    </submittedName>
</protein>
<evidence type="ECO:0000313" key="2">
    <source>
        <dbReference type="Proteomes" id="UP000241107"/>
    </source>
</evidence>
<dbReference type="VEuPathDB" id="FungiDB:C7M61_000375"/>
<gene>
    <name evidence="1" type="ORF">C7M61_000375</name>
</gene>
<comment type="caution">
    <text evidence="1">The sequence shown here is derived from an EMBL/GenBank/DDBJ whole genome shotgun (WGS) entry which is preliminary data.</text>
</comment>
<dbReference type="GeneID" id="36563768"/>
<dbReference type="AlphaFoldDB" id="A0A2P7YXM8"/>
<dbReference type="RefSeq" id="XP_024715424.1">
    <property type="nucleotide sequence ID" value="XM_024855825.1"/>
</dbReference>
<dbReference type="OrthoDB" id="4046837at2759"/>
<sequence>MLHSFRGCGLRWSTSTQTKFVRYNSSILGSLVKGEAVSAKDLRSFLASKTLGDDEVEKIHEIVKNEKTSVGTINQLLQHGLQKDFSLYYTVNKASPSHVWDNEALHSLIKHNPGRAISLWALLEKLGVSADSKCILEVVNKLLEGEISELKEGAVEVTPERLDRAIKLLNLVREPVEQQWELLVQRAIELKKMEQLSTIEADAFVHWLNQKLLSVTDQREFLHISKVIFDNNPELLSKDSIAQILSYAQNESDPVTGTDYLQAVIDLVELKHLDTDKKDPESLLIRLKLVTTYGIHQDDFNKALEKFHAYQTHEKFGIELVQAKLVQVFGYQAFKRGDKTLLRIAETLVDPDELQVKTLAQLILARSKFNCEDSLNLYNDYINQVSKDINETTGRSPTGVLTEALMTANLYNNDREFAHLLYDKAIASGFLKDEAEAALIKKVFKVYGDSFEESDSWEEAQPRLANFVLDLIRRD</sequence>
<accession>A0A2P7YXM8</accession>
<dbReference type="EMBL" id="PYFQ01000001">
    <property type="protein sequence ID" value="PSK40725.1"/>
    <property type="molecule type" value="Genomic_DNA"/>
</dbReference>
<keyword evidence="2" id="KW-1185">Reference proteome</keyword>
<reference evidence="1 2" key="1">
    <citation type="submission" date="2018-03" db="EMBL/GenBank/DDBJ databases">
        <title>Candida pseudohaemulonii genome assembly and annotation.</title>
        <authorList>
            <person name="Munoz J.F."/>
            <person name="Gade L.G."/>
            <person name="Chow N.A."/>
            <person name="Litvintseva A.P."/>
            <person name="Loparev V.N."/>
            <person name="Cuomo C.A."/>
        </authorList>
    </citation>
    <scope>NUCLEOTIDE SEQUENCE [LARGE SCALE GENOMIC DNA]</scope>
    <source>
        <strain evidence="1 2">B12108</strain>
    </source>
</reference>
<organism evidence="1 2">
    <name type="scientific">Candidozyma pseudohaemuli</name>
    <dbReference type="NCBI Taxonomy" id="418784"/>
    <lineage>
        <taxon>Eukaryota</taxon>
        <taxon>Fungi</taxon>
        <taxon>Dikarya</taxon>
        <taxon>Ascomycota</taxon>
        <taxon>Saccharomycotina</taxon>
        <taxon>Pichiomycetes</taxon>
        <taxon>Metschnikowiaceae</taxon>
        <taxon>Candidozyma</taxon>
    </lineage>
</organism>
<proteinExistence type="predicted"/>